<dbReference type="Proteomes" id="UP000078544">
    <property type="component" value="Unassembled WGS sequence"/>
</dbReference>
<name>A0A166UQR7_9HYPO</name>
<dbReference type="EMBL" id="AZGY01000001">
    <property type="protein sequence ID" value="OAA32843.1"/>
    <property type="molecule type" value="Genomic_DNA"/>
</dbReference>
<evidence type="ECO:0000313" key="2">
    <source>
        <dbReference type="Proteomes" id="UP000078544"/>
    </source>
</evidence>
<dbReference type="AlphaFoldDB" id="A0A166UQR7"/>
<dbReference type="STRING" id="1081109.A0A166UQR7"/>
<comment type="caution">
    <text evidence="1">The sequence shown here is derived from an EMBL/GenBank/DDBJ whole genome shotgun (WGS) entry which is preliminary data.</text>
</comment>
<protein>
    <submittedName>
        <fullName evidence="1">Uncharacterized protein</fullName>
    </submittedName>
</protein>
<evidence type="ECO:0000313" key="1">
    <source>
        <dbReference type="EMBL" id="OAA32843.1"/>
    </source>
</evidence>
<accession>A0A166UQR7</accession>
<gene>
    <name evidence="1" type="ORF">AAL_00308</name>
</gene>
<organism evidence="1 2">
    <name type="scientific">Moelleriella libera RCEF 2490</name>
    <dbReference type="NCBI Taxonomy" id="1081109"/>
    <lineage>
        <taxon>Eukaryota</taxon>
        <taxon>Fungi</taxon>
        <taxon>Dikarya</taxon>
        <taxon>Ascomycota</taxon>
        <taxon>Pezizomycotina</taxon>
        <taxon>Sordariomycetes</taxon>
        <taxon>Hypocreomycetidae</taxon>
        <taxon>Hypocreales</taxon>
        <taxon>Clavicipitaceae</taxon>
        <taxon>Moelleriella</taxon>
    </lineage>
</organism>
<sequence>MKISGSLSFKYGAIGGSKKGFFIDSDKFKESDLNFFVTVKVINQSINSFVHETWNLKANIMLLPRDRIHFEHGFVDASDNPNGRSPGENAVVQVTFSRPFKSPRQGLVLVHRNIPSRAA</sequence>
<keyword evidence="2" id="KW-1185">Reference proteome</keyword>
<dbReference type="OrthoDB" id="3231004at2759"/>
<proteinExistence type="predicted"/>
<reference evidence="1 2" key="1">
    <citation type="journal article" date="2016" name="Genome Biol. Evol.">
        <title>Divergent and convergent evolution of fungal pathogenicity.</title>
        <authorList>
            <person name="Shang Y."/>
            <person name="Xiao G."/>
            <person name="Zheng P."/>
            <person name="Cen K."/>
            <person name="Zhan S."/>
            <person name="Wang C."/>
        </authorList>
    </citation>
    <scope>NUCLEOTIDE SEQUENCE [LARGE SCALE GENOMIC DNA]</scope>
    <source>
        <strain evidence="1 2">RCEF 2490</strain>
    </source>
</reference>